<evidence type="ECO:0000259" key="7">
    <source>
        <dbReference type="PROSITE" id="PS51329"/>
    </source>
</evidence>
<dbReference type="InterPro" id="IPR012945">
    <property type="entry name" value="Tubulin-bd_cofactor_C_dom"/>
</dbReference>
<name>A0AAW2HCT2_9NEOP</name>
<dbReference type="Gene3D" id="1.20.58.1250">
    <property type="entry name" value="Tubulin Binding Cofactor C, N-terminal domain"/>
    <property type="match status" value="1"/>
</dbReference>
<sequence length="367" mass="42410">MFLLTIGFAYVLYDHNKYDFETQRKRAHLNQLQSIHIAQIEIFYGMETDTNMKYTEGLTNNRMEAILKRQADRKKQERNGSVTTSLTEVERFTDIFNKKQKTIENQLQLLKSINPCDQKNLSNHVAVINSDIQELQKLYSNATLYLRIYDKKVFQESLQLLQSKLQTLENELLPKKKFGFKLKKNNFDCNDLNFRGDEMKSASAGSDLALNSFVGISGKTNEELRLDAEQVNKRDIMLKDLKSCSVHLKGVPTTLHAANIDSCKFYFGPITTSVFLENVKDSVVSLACQQLRIHDTVNTDFYVHVTSKSVIENCKDVRFGVYNVDYEGLEEDYEMSGLNKQINNWDQVDDFNWLITNKPSPNWSKIC</sequence>
<evidence type="ECO:0000256" key="4">
    <source>
        <dbReference type="ARBA" id="ARBA00022990"/>
    </source>
</evidence>
<dbReference type="GO" id="GO:0005737">
    <property type="term" value="C:cytoplasm"/>
    <property type="evidence" value="ECO:0007669"/>
    <property type="project" value="UniProtKB-SubCell"/>
</dbReference>
<dbReference type="InterPro" id="IPR027684">
    <property type="entry name" value="TBCC"/>
</dbReference>
<evidence type="ECO:0000256" key="3">
    <source>
        <dbReference type="ARBA" id="ARBA00022490"/>
    </source>
</evidence>
<accession>A0AAW2HCT2</accession>
<dbReference type="GO" id="GO:0015631">
    <property type="term" value="F:tubulin binding"/>
    <property type="evidence" value="ECO:0007669"/>
    <property type="project" value="InterPro"/>
</dbReference>
<dbReference type="InterPro" id="IPR031925">
    <property type="entry name" value="TBCC_N"/>
</dbReference>
<evidence type="ECO:0000256" key="1">
    <source>
        <dbReference type="ARBA" id="ARBA00004496"/>
    </source>
</evidence>
<dbReference type="InterPro" id="IPR038397">
    <property type="entry name" value="TBCC_N_sf"/>
</dbReference>
<proteinExistence type="inferred from homology"/>
<dbReference type="EMBL" id="JARGDH010000005">
    <property type="protein sequence ID" value="KAL0267605.1"/>
    <property type="molecule type" value="Genomic_DNA"/>
</dbReference>
<keyword evidence="5" id="KW-0143">Chaperone</keyword>
<dbReference type="InterPro" id="IPR006599">
    <property type="entry name" value="CARP_motif"/>
</dbReference>
<organism evidence="8">
    <name type="scientific">Menopon gallinae</name>
    <name type="common">poultry shaft louse</name>
    <dbReference type="NCBI Taxonomy" id="328185"/>
    <lineage>
        <taxon>Eukaryota</taxon>
        <taxon>Metazoa</taxon>
        <taxon>Ecdysozoa</taxon>
        <taxon>Arthropoda</taxon>
        <taxon>Hexapoda</taxon>
        <taxon>Insecta</taxon>
        <taxon>Pterygota</taxon>
        <taxon>Neoptera</taxon>
        <taxon>Paraneoptera</taxon>
        <taxon>Psocodea</taxon>
        <taxon>Troctomorpha</taxon>
        <taxon>Phthiraptera</taxon>
        <taxon>Amblycera</taxon>
        <taxon>Menoponidae</taxon>
        <taxon>Menopon</taxon>
    </lineage>
</organism>
<feature type="domain" description="C-CAP/cofactor C-like" evidence="7">
    <location>
        <begin position="174"/>
        <end position="353"/>
    </location>
</feature>
<dbReference type="Pfam" id="PF07986">
    <property type="entry name" value="TBCC"/>
    <property type="match status" value="1"/>
</dbReference>
<evidence type="ECO:0000256" key="5">
    <source>
        <dbReference type="ARBA" id="ARBA00023186"/>
    </source>
</evidence>
<protein>
    <recommendedName>
        <fullName evidence="7">C-CAP/cofactor C-like domain-containing protein</fullName>
    </recommendedName>
</protein>
<dbReference type="InterPro" id="IPR017901">
    <property type="entry name" value="C-CAP_CF_C-like"/>
</dbReference>
<dbReference type="AlphaFoldDB" id="A0AAW2HCT2"/>
<dbReference type="Pfam" id="PF16752">
    <property type="entry name" value="TBCC_N"/>
    <property type="match status" value="1"/>
</dbReference>
<evidence type="ECO:0000256" key="6">
    <source>
        <dbReference type="ARBA" id="ARBA00026055"/>
    </source>
</evidence>
<dbReference type="PROSITE" id="PS51329">
    <property type="entry name" value="C_CAP_COFACTOR_C"/>
    <property type="match status" value="1"/>
</dbReference>
<evidence type="ECO:0000313" key="8">
    <source>
        <dbReference type="EMBL" id="KAL0267605.1"/>
    </source>
</evidence>
<keyword evidence="3" id="KW-0963">Cytoplasm</keyword>
<gene>
    <name evidence="8" type="ORF">PYX00_009831</name>
</gene>
<keyword evidence="4" id="KW-0007">Acetylation</keyword>
<dbReference type="PANTHER" id="PTHR15139:SF0">
    <property type="entry name" value="TUBULIN-SPECIFIC CHAPERONE C"/>
    <property type="match status" value="1"/>
</dbReference>
<dbReference type="InterPro" id="IPR016098">
    <property type="entry name" value="CAP/MinC_C"/>
</dbReference>
<dbReference type="PANTHER" id="PTHR15139">
    <property type="entry name" value="TUBULIN FOLDING COFACTOR C"/>
    <property type="match status" value="1"/>
</dbReference>
<reference evidence="8" key="1">
    <citation type="journal article" date="2024" name="Gigascience">
        <title>Chromosome-level genome of the poultry shaft louse Menopon gallinae provides insight into the host-switching and adaptive evolution of parasitic lice.</title>
        <authorList>
            <person name="Xu Y."/>
            <person name="Ma L."/>
            <person name="Liu S."/>
            <person name="Liang Y."/>
            <person name="Liu Q."/>
            <person name="He Z."/>
            <person name="Tian L."/>
            <person name="Duan Y."/>
            <person name="Cai W."/>
            <person name="Li H."/>
            <person name="Song F."/>
        </authorList>
    </citation>
    <scope>NUCLEOTIDE SEQUENCE</scope>
    <source>
        <strain evidence="8">Cailab_2023a</strain>
    </source>
</reference>
<comment type="caution">
    <text evidence="8">The sequence shown here is derived from an EMBL/GenBank/DDBJ whole genome shotgun (WGS) entry which is preliminary data.</text>
</comment>
<dbReference type="GO" id="GO:0007023">
    <property type="term" value="P:post-chaperonin tubulin folding pathway"/>
    <property type="evidence" value="ECO:0007669"/>
    <property type="project" value="InterPro"/>
</dbReference>
<comment type="subcellular location">
    <subcellularLocation>
        <location evidence="1">Cytoplasm</location>
    </subcellularLocation>
</comment>
<comment type="similarity">
    <text evidence="2">Belongs to the TBCC family.</text>
</comment>
<evidence type="ECO:0000256" key="2">
    <source>
        <dbReference type="ARBA" id="ARBA00008848"/>
    </source>
</evidence>
<comment type="subunit">
    <text evidence="6">Supercomplex made of cofactors A to E. Cofactors A and D function by capturing and stabilizing tubulin in a quasi-native conformation. Cofactor E binds to the cofactor D-tubulin complex; interaction with cofactor C then causes the release of tubulin polypeptides that are committed to the native state.</text>
</comment>
<dbReference type="Gene3D" id="2.160.20.70">
    <property type="match status" value="1"/>
</dbReference>
<dbReference type="SMART" id="SM00673">
    <property type="entry name" value="CARP"/>
    <property type="match status" value="2"/>
</dbReference>
<dbReference type="GO" id="GO:0007021">
    <property type="term" value="P:tubulin complex assembly"/>
    <property type="evidence" value="ECO:0007669"/>
    <property type="project" value="TreeGrafter"/>
</dbReference>